<sequence length="238" mass="26790">MSTTTEDFIRTFEALREEVNRRAGEPNSHTLQIDTAAGVDPAIDKNRRLIRYIRDVRNALQHPQHGARGHAVQITDAFLNEAKALLRHLQDPPTVRSVGVARRDIRTARLGDRLGDLADMMKRDGFSHLPILDERDVVMGVFNEAAVFDHLWAEPARIIERDMRVEDILPHCSLDADHTETFQFVRPGTLLDDLVGMFVAPISRTTRLGAAFVTASGKDTEPLQRMITPWDVLANGRN</sequence>
<dbReference type="PROSITE" id="PS51371">
    <property type="entry name" value="CBS"/>
    <property type="match status" value="1"/>
</dbReference>
<dbReference type="InterPro" id="IPR046342">
    <property type="entry name" value="CBS_dom_sf"/>
</dbReference>
<accession>A0ABN6P8T7</accession>
<organism evidence="3 4">
    <name type="scientific">Roseomonas fluvialis</name>
    <dbReference type="NCBI Taxonomy" id="1750527"/>
    <lineage>
        <taxon>Bacteria</taxon>
        <taxon>Pseudomonadati</taxon>
        <taxon>Pseudomonadota</taxon>
        <taxon>Alphaproteobacteria</taxon>
        <taxon>Acetobacterales</taxon>
        <taxon>Roseomonadaceae</taxon>
        <taxon>Roseomonas</taxon>
    </lineage>
</organism>
<reference evidence="3 4" key="1">
    <citation type="journal article" date="2016" name="Microbes Environ.">
        <title>Phylogenetically diverse aerobic anoxygenic phototrophic bacteria isolated from epilithic biofilms in Tama river, Japan.</title>
        <authorList>
            <person name="Hirose S."/>
            <person name="Matsuura K."/>
            <person name="Haruta S."/>
        </authorList>
    </citation>
    <scope>NUCLEOTIDE SEQUENCE [LARGE SCALE GENOMIC DNA]</scope>
    <source>
        <strain evidence="3 4">S08</strain>
    </source>
</reference>
<evidence type="ECO:0000313" key="4">
    <source>
        <dbReference type="Proteomes" id="UP000831327"/>
    </source>
</evidence>
<dbReference type="Gene3D" id="3.10.580.10">
    <property type="entry name" value="CBS-domain"/>
    <property type="match status" value="1"/>
</dbReference>
<evidence type="ECO:0000259" key="2">
    <source>
        <dbReference type="PROSITE" id="PS51371"/>
    </source>
</evidence>
<evidence type="ECO:0000313" key="3">
    <source>
        <dbReference type="EMBL" id="BDG74066.1"/>
    </source>
</evidence>
<name>A0ABN6P8T7_9PROT</name>
<dbReference type="EMBL" id="AP025637">
    <property type="protein sequence ID" value="BDG74066.1"/>
    <property type="molecule type" value="Genomic_DNA"/>
</dbReference>
<gene>
    <name evidence="3" type="ORF">Rmf_39950</name>
</gene>
<protein>
    <recommendedName>
        <fullName evidence="2">CBS domain-containing protein</fullName>
    </recommendedName>
</protein>
<keyword evidence="1" id="KW-0129">CBS domain</keyword>
<dbReference type="Proteomes" id="UP000831327">
    <property type="component" value="Chromosome"/>
</dbReference>
<feature type="domain" description="CBS" evidence="2">
    <location>
        <begin position="101"/>
        <end position="158"/>
    </location>
</feature>
<dbReference type="InterPro" id="IPR000644">
    <property type="entry name" value="CBS_dom"/>
</dbReference>
<dbReference type="SUPFAM" id="SSF54631">
    <property type="entry name" value="CBS-domain pair"/>
    <property type="match status" value="1"/>
</dbReference>
<dbReference type="RefSeq" id="WP_244408269.1">
    <property type="nucleotide sequence ID" value="NZ_AP025637.1"/>
</dbReference>
<keyword evidence="4" id="KW-1185">Reference proteome</keyword>
<evidence type="ECO:0000256" key="1">
    <source>
        <dbReference type="PROSITE-ProRule" id="PRU00703"/>
    </source>
</evidence>
<dbReference type="Pfam" id="PF00571">
    <property type="entry name" value="CBS"/>
    <property type="match status" value="1"/>
</dbReference>
<proteinExistence type="predicted"/>